<dbReference type="InterPro" id="IPR029044">
    <property type="entry name" value="Nucleotide-diphossugar_trans"/>
</dbReference>
<dbReference type="GO" id="GO:0016757">
    <property type="term" value="F:glycosyltransferase activity"/>
    <property type="evidence" value="ECO:0007669"/>
    <property type="project" value="UniProtKB-KW"/>
</dbReference>
<dbReference type="EMBL" id="ACIP02000004">
    <property type="protein sequence ID" value="EEP27715.1"/>
    <property type="molecule type" value="Genomic_DNA"/>
</dbReference>
<dbReference type="SUPFAM" id="SSF53448">
    <property type="entry name" value="Nucleotide-diphospho-sugar transferases"/>
    <property type="match status" value="1"/>
</dbReference>
<feature type="domain" description="Glycosyltransferase 2-like" evidence="3">
    <location>
        <begin position="16"/>
        <end position="154"/>
    </location>
</feature>
<proteinExistence type="predicted"/>
<keyword evidence="1 4" id="KW-0328">Glycosyltransferase</keyword>
<evidence type="ECO:0000313" key="5">
    <source>
        <dbReference type="Proteomes" id="UP000003494"/>
    </source>
</evidence>
<dbReference type="PANTHER" id="PTHR22916:SF51">
    <property type="entry name" value="GLYCOSYLTRANSFERASE EPSH-RELATED"/>
    <property type="match status" value="1"/>
</dbReference>
<comment type="caution">
    <text evidence="4">The sequence shown here is derived from an EMBL/GenBank/DDBJ whole genome shotgun (WGS) entry which is preliminary data.</text>
</comment>
<accession>C4GCL5</accession>
<name>C4GCL5_9FIRM</name>
<dbReference type="eggNOG" id="COG0463">
    <property type="taxonomic scope" value="Bacteria"/>
</dbReference>
<dbReference type="AlphaFoldDB" id="C4GCL5"/>
<evidence type="ECO:0000256" key="2">
    <source>
        <dbReference type="ARBA" id="ARBA00022679"/>
    </source>
</evidence>
<organism evidence="4 5">
    <name type="scientific">Shuttleworthella satelles DSM 14600</name>
    <dbReference type="NCBI Taxonomy" id="626523"/>
    <lineage>
        <taxon>Bacteria</taxon>
        <taxon>Bacillati</taxon>
        <taxon>Bacillota</taxon>
        <taxon>Clostridia</taxon>
        <taxon>Lachnospirales</taxon>
        <taxon>Lachnospiraceae</taxon>
        <taxon>Shuttleworthella</taxon>
    </lineage>
</organism>
<sequence>MRSDKRSDSVEEKILSFIVPSYNAERFLQKGLDSFLISEEVSRYLEVWVISDGATDRTDEIARSYAAQYPEIFRFFRKENGGHGSAINAGVKLVSGKYFKVLDADDWVDRQGLETFIRELADCDSDVVISNYREYDISKEKYTPRVSHLSDYKKTYCLSELMEAWDKVHACMAFWGITYRTDFYRRQGYELLEGVFYEDQEYATIPLSRAETISFSEASVYVYRLGDVNQSVSGANQVRRIGHLAKVIRALQAFESQTDGLPAGGFDYWKKKTAMVLVSFYQITLLVNPNRVQGERQADRLNAWLKRTSPVLFAAVYRKYRIFLLFHRVHMSERTYRFLIPPLLRILRKFKIWS</sequence>
<reference evidence="4" key="1">
    <citation type="submission" date="2009-04" db="EMBL/GenBank/DDBJ databases">
        <authorList>
            <person name="Weinstock G."/>
            <person name="Sodergren E."/>
            <person name="Clifton S."/>
            <person name="Fulton L."/>
            <person name="Fulton B."/>
            <person name="Courtney L."/>
            <person name="Fronick C."/>
            <person name="Harrison M."/>
            <person name="Strong C."/>
            <person name="Farmer C."/>
            <person name="Delahaunty K."/>
            <person name="Markovic C."/>
            <person name="Hall O."/>
            <person name="Minx P."/>
            <person name="Tomlinson C."/>
            <person name="Mitreva M."/>
            <person name="Nelson J."/>
            <person name="Hou S."/>
            <person name="Wollam A."/>
            <person name="Pepin K.H."/>
            <person name="Johnson M."/>
            <person name="Bhonagiri V."/>
            <person name="Nash W.E."/>
            <person name="Warren W."/>
            <person name="Chinwalla A."/>
            <person name="Mardis E.R."/>
            <person name="Wilson R.K."/>
        </authorList>
    </citation>
    <scope>NUCLEOTIDE SEQUENCE [LARGE SCALE GENOMIC DNA]</scope>
    <source>
        <strain evidence="4">DSM 14600</strain>
    </source>
</reference>
<gene>
    <name evidence="4" type="ORF">GCWU000342_01709</name>
</gene>
<dbReference type="EC" id="2.4.-.-" evidence="4"/>
<evidence type="ECO:0000313" key="4">
    <source>
        <dbReference type="EMBL" id="EEP27715.1"/>
    </source>
</evidence>
<evidence type="ECO:0000259" key="3">
    <source>
        <dbReference type="Pfam" id="PF00535"/>
    </source>
</evidence>
<dbReference type="Pfam" id="PF00535">
    <property type="entry name" value="Glycos_transf_2"/>
    <property type="match status" value="1"/>
</dbReference>
<dbReference type="PANTHER" id="PTHR22916">
    <property type="entry name" value="GLYCOSYLTRANSFERASE"/>
    <property type="match status" value="1"/>
</dbReference>
<keyword evidence="2 4" id="KW-0808">Transferase</keyword>
<dbReference type="CDD" id="cd00761">
    <property type="entry name" value="Glyco_tranf_GTA_type"/>
    <property type="match status" value="1"/>
</dbReference>
<keyword evidence="5" id="KW-1185">Reference proteome</keyword>
<dbReference type="Gene3D" id="3.90.550.10">
    <property type="entry name" value="Spore Coat Polysaccharide Biosynthesis Protein SpsA, Chain A"/>
    <property type="match status" value="1"/>
</dbReference>
<evidence type="ECO:0000256" key="1">
    <source>
        <dbReference type="ARBA" id="ARBA00022676"/>
    </source>
</evidence>
<dbReference type="HOGENOM" id="CLU_025996_1_1_9"/>
<dbReference type="InterPro" id="IPR001173">
    <property type="entry name" value="Glyco_trans_2-like"/>
</dbReference>
<dbReference type="Proteomes" id="UP000003494">
    <property type="component" value="Unassembled WGS sequence"/>
</dbReference>
<dbReference type="STRING" id="626523.GCWU000342_01709"/>
<protein>
    <submittedName>
        <fullName evidence="4">Glycosyltransferase, group 2 family protein</fullName>
        <ecNumber evidence="4">2.4.-.-</ecNumber>
    </submittedName>
</protein>